<dbReference type="SUPFAM" id="SSF49899">
    <property type="entry name" value="Concanavalin A-like lectins/glucanases"/>
    <property type="match status" value="1"/>
</dbReference>
<dbReference type="InterPro" id="IPR002594">
    <property type="entry name" value="GH12"/>
</dbReference>
<keyword evidence="2" id="KW-0378">Hydrolase</keyword>
<feature type="signal peptide" evidence="3">
    <location>
        <begin position="1"/>
        <end position="18"/>
    </location>
</feature>
<dbReference type="Gene3D" id="2.60.120.180">
    <property type="match status" value="1"/>
</dbReference>
<dbReference type="EMBL" id="QJNU01000383">
    <property type="protein sequence ID" value="RYP00508.1"/>
    <property type="molecule type" value="Genomic_DNA"/>
</dbReference>
<evidence type="ECO:0000313" key="5">
    <source>
        <dbReference type="Proteomes" id="UP000293360"/>
    </source>
</evidence>
<keyword evidence="2" id="KW-0624">Polysaccharide degradation</keyword>
<evidence type="ECO:0000256" key="1">
    <source>
        <dbReference type="ARBA" id="ARBA00005519"/>
    </source>
</evidence>
<evidence type="ECO:0000256" key="3">
    <source>
        <dbReference type="SAM" id="SignalP"/>
    </source>
</evidence>
<dbReference type="OrthoDB" id="89349at2759"/>
<reference evidence="4 5" key="1">
    <citation type="submission" date="2018-06" db="EMBL/GenBank/DDBJ databases">
        <title>Complete Genomes of Monosporascus.</title>
        <authorList>
            <person name="Robinson A.J."/>
            <person name="Natvig D.O."/>
        </authorList>
    </citation>
    <scope>NUCLEOTIDE SEQUENCE [LARGE SCALE GENOMIC DNA]</scope>
    <source>
        <strain evidence="4 5">CBS 110550</strain>
    </source>
</reference>
<dbReference type="InterPro" id="IPR013319">
    <property type="entry name" value="GH11/12"/>
</dbReference>
<organism evidence="4 5">
    <name type="scientific">Monosporascus ibericus</name>
    <dbReference type="NCBI Taxonomy" id="155417"/>
    <lineage>
        <taxon>Eukaryota</taxon>
        <taxon>Fungi</taxon>
        <taxon>Dikarya</taxon>
        <taxon>Ascomycota</taxon>
        <taxon>Pezizomycotina</taxon>
        <taxon>Sordariomycetes</taxon>
        <taxon>Xylariomycetidae</taxon>
        <taxon>Xylariales</taxon>
        <taxon>Xylariales incertae sedis</taxon>
        <taxon>Monosporascus</taxon>
    </lineage>
</organism>
<gene>
    <name evidence="4" type="ORF">DL764_006477</name>
</gene>
<keyword evidence="3" id="KW-0732">Signal</keyword>
<accession>A0A4Q4T4M5</accession>
<dbReference type="PANTHER" id="PTHR34002:SF9">
    <property type="entry name" value="XYLOGLUCAN-SPECIFIC ENDO-BETA-1,4-GLUCANASE A"/>
    <property type="match status" value="1"/>
</dbReference>
<evidence type="ECO:0000256" key="2">
    <source>
        <dbReference type="RuleBase" id="RU361163"/>
    </source>
</evidence>
<dbReference type="PANTHER" id="PTHR34002">
    <property type="entry name" value="BLR1656 PROTEIN"/>
    <property type="match status" value="1"/>
</dbReference>
<sequence length="388" mass="41883">MQLKSLVLLPLLGASALAECRKNRGNRTRTGRPSKQSSTVLLQSTDEVALPSFVPAPFDPPQADEKAQTTEVVVTPTTSAARQPTSEVTQETSIVAPVVESPAVETPEAETIPAKDPVAEALVVESSSAVAPLSASSAQQGPPAPAKTYCGTPNDSEVLFGTPWIVFSMNYNQQSIKGSSCTGLYETTGSGNGQRIHWSSDFQIDPNFDRNVVKGYSFVGLTQGLETRLTDIKSIPSTFNWKIYEETEWKGNVVYDFMTSDTKGDSTSSNAQELMLWLYWNGGQVPIGWAEGPIATINNLFGKDGWKLYQGVNRDTGITVTSLLAPENNMFGNASAGAFDGDIKDWLIALSKNGVFSADTYVNVGNAGNEPYWGNVFFENKLGLRINL</sequence>
<dbReference type="InterPro" id="IPR013320">
    <property type="entry name" value="ConA-like_dom_sf"/>
</dbReference>
<comment type="similarity">
    <text evidence="1 2">Belongs to the glycosyl hydrolase 12 (cellulase H) family.</text>
</comment>
<dbReference type="GO" id="GO:0008810">
    <property type="term" value="F:cellulase activity"/>
    <property type="evidence" value="ECO:0007669"/>
    <property type="project" value="InterPro"/>
</dbReference>
<proteinExistence type="inferred from homology"/>
<dbReference type="Pfam" id="PF01670">
    <property type="entry name" value="Glyco_hydro_12"/>
    <property type="match status" value="1"/>
</dbReference>
<keyword evidence="2" id="KW-0326">Glycosidase</keyword>
<keyword evidence="2" id="KW-0119">Carbohydrate metabolism</keyword>
<protein>
    <submittedName>
        <fullName evidence="4">Uncharacterized protein</fullName>
    </submittedName>
</protein>
<feature type="chain" id="PRO_5020189417" evidence="3">
    <location>
        <begin position="19"/>
        <end position="388"/>
    </location>
</feature>
<evidence type="ECO:0000313" key="4">
    <source>
        <dbReference type="EMBL" id="RYP00508.1"/>
    </source>
</evidence>
<dbReference type="Proteomes" id="UP000293360">
    <property type="component" value="Unassembled WGS sequence"/>
</dbReference>
<name>A0A4Q4T4M5_9PEZI</name>
<comment type="caution">
    <text evidence="4">The sequence shown here is derived from an EMBL/GenBank/DDBJ whole genome shotgun (WGS) entry which is preliminary data.</text>
</comment>
<dbReference type="GO" id="GO:0000272">
    <property type="term" value="P:polysaccharide catabolic process"/>
    <property type="evidence" value="ECO:0007669"/>
    <property type="project" value="UniProtKB-KW"/>
</dbReference>
<dbReference type="AlphaFoldDB" id="A0A4Q4T4M5"/>
<dbReference type="STRING" id="155417.A0A4Q4T4M5"/>
<keyword evidence="5" id="KW-1185">Reference proteome</keyword>